<reference evidence="2" key="1">
    <citation type="journal article" date="2022" name="Mol. Ecol. Resour.">
        <title>The genomes of chicory, endive, great burdock and yacon provide insights into Asteraceae palaeo-polyploidization history and plant inulin production.</title>
        <authorList>
            <person name="Fan W."/>
            <person name="Wang S."/>
            <person name="Wang H."/>
            <person name="Wang A."/>
            <person name="Jiang F."/>
            <person name="Liu H."/>
            <person name="Zhao H."/>
            <person name="Xu D."/>
            <person name="Zhang Y."/>
        </authorList>
    </citation>
    <scope>NUCLEOTIDE SEQUENCE [LARGE SCALE GENOMIC DNA]</scope>
    <source>
        <strain evidence="2">cv. Yunnan</strain>
    </source>
</reference>
<evidence type="ECO:0000313" key="1">
    <source>
        <dbReference type="EMBL" id="KAI3793636.1"/>
    </source>
</evidence>
<sequence length="67" mass="7652">MCPRSVVPFQSGASLRDHTTPPHPTHPLTLYPTPFHPTHLPSLSILSSFSFDYEFLFLHFNKKKQSS</sequence>
<organism evidence="1 2">
    <name type="scientific">Smallanthus sonchifolius</name>
    <dbReference type="NCBI Taxonomy" id="185202"/>
    <lineage>
        <taxon>Eukaryota</taxon>
        <taxon>Viridiplantae</taxon>
        <taxon>Streptophyta</taxon>
        <taxon>Embryophyta</taxon>
        <taxon>Tracheophyta</taxon>
        <taxon>Spermatophyta</taxon>
        <taxon>Magnoliopsida</taxon>
        <taxon>eudicotyledons</taxon>
        <taxon>Gunneridae</taxon>
        <taxon>Pentapetalae</taxon>
        <taxon>asterids</taxon>
        <taxon>campanulids</taxon>
        <taxon>Asterales</taxon>
        <taxon>Asteraceae</taxon>
        <taxon>Asteroideae</taxon>
        <taxon>Heliantheae alliance</taxon>
        <taxon>Millerieae</taxon>
        <taxon>Smallanthus</taxon>
    </lineage>
</organism>
<dbReference type="EMBL" id="CM042029">
    <property type="protein sequence ID" value="KAI3793636.1"/>
    <property type="molecule type" value="Genomic_DNA"/>
</dbReference>
<dbReference type="Proteomes" id="UP001056120">
    <property type="component" value="Linkage Group LG12"/>
</dbReference>
<proteinExistence type="predicted"/>
<name>A0ACB9HE83_9ASTR</name>
<comment type="caution">
    <text evidence="1">The sequence shown here is derived from an EMBL/GenBank/DDBJ whole genome shotgun (WGS) entry which is preliminary data.</text>
</comment>
<evidence type="ECO:0000313" key="2">
    <source>
        <dbReference type="Proteomes" id="UP001056120"/>
    </source>
</evidence>
<reference evidence="1 2" key="2">
    <citation type="journal article" date="2022" name="Mol. Ecol. Resour.">
        <title>The genomes of chicory, endive, great burdock and yacon provide insights into Asteraceae paleo-polyploidization history and plant inulin production.</title>
        <authorList>
            <person name="Fan W."/>
            <person name="Wang S."/>
            <person name="Wang H."/>
            <person name="Wang A."/>
            <person name="Jiang F."/>
            <person name="Liu H."/>
            <person name="Zhao H."/>
            <person name="Xu D."/>
            <person name="Zhang Y."/>
        </authorList>
    </citation>
    <scope>NUCLEOTIDE SEQUENCE [LARGE SCALE GENOMIC DNA]</scope>
    <source>
        <strain evidence="2">cv. Yunnan</strain>
        <tissue evidence="1">Leaves</tissue>
    </source>
</reference>
<protein>
    <submittedName>
        <fullName evidence="1">Uncharacterized protein</fullName>
    </submittedName>
</protein>
<accession>A0ACB9HE83</accession>
<gene>
    <name evidence="1" type="ORF">L1987_36256</name>
</gene>
<keyword evidence="2" id="KW-1185">Reference proteome</keyword>